<reference evidence="1 2" key="1">
    <citation type="submission" date="2016-10" db="EMBL/GenBank/DDBJ databases">
        <title>Comparative genomics of Pseudomonas syringae.</title>
        <authorList>
            <person name="Hulin M.T."/>
        </authorList>
    </citation>
    <scope>NUCLEOTIDE SEQUENCE [LARGE SCALE GENOMIC DNA]</scope>
    <source>
        <strain evidence="1 2">9643</strain>
    </source>
</reference>
<dbReference type="Proteomes" id="UP000236998">
    <property type="component" value="Unassembled WGS sequence"/>
</dbReference>
<evidence type="ECO:0000313" key="2">
    <source>
        <dbReference type="Proteomes" id="UP000236998"/>
    </source>
</evidence>
<dbReference type="AlphaFoldDB" id="A0ABD6V4B7"/>
<evidence type="ECO:0000313" key="1">
    <source>
        <dbReference type="EMBL" id="POD60443.1"/>
    </source>
</evidence>
<name>A0ABD6V4B7_9PSED</name>
<sequence>MPVTLSTLVTPAESEVWPGSTSPPMVPAPGALVSNAEALALTPALCRVTEASWRVALEIWPTEPI</sequence>
<evidence type="ECO:0008006" key="3">
    <source>
        <dbReference type="Google" id="ProtNLM"/>
    </source>
</evidence>
<organism evidence="1 2">
    <name type="scientific">Pseudomonas syringae group genomosp. 3</name>
    <dbReference type="NCBI Taxonomy" id="251701"/>
    <lineage>
        <taxon>Bacteria</taxon>
        <taxon>Pseudomonadati</taxon>
        <taxon>Pseudomonadota</taxon>
        <taxon>Gammaproteobacteria</taxon>
        <taxon>Pseudomonadales</taxon>
        <taxon>Pseudomonadaceae</taxon>
        <taxon>Pseudomonas</taxon>
    </lineage>
</organism>
<dbReference type="EMBL" id="MLET01000035">
    <property type="protein sequence ID" value="POD60443.1"/>
    <property type="molecule type" value="Genomic_DNA"/>
</dbReference>
<gene>
    <name evidence="1" type="ORF">BKM07_26110</name>
</gene>
<accession>A0ABD6V4B7</accession>
<proteinExistence type="predicted"/>
<comment type="caution">
    <text evidence="1">The sequence shown here is derived from an EMBL/GenBank/DDBJ whole genome shotgun (WGS) entry which is preliminary data.</text>
</comment>
<protein>
    <recommendedName>
        <fullName evidence="3">Secreted protein</fullName>
    </recommendedName>
</protein>